<accession>A0A401LEI2</accession>
<evidence type="ECO:0008006" key="3">
    <source>
        <dbReference type="Google" id="ProtNLM"/>
    </source>
</evidence>
<name>A0A401LEI2_9FIRM</name>
<dbReference type="InterPro" id="IPR025051">
    <property type="entry name" value="DUF3990"/>
</dbReference>
<dbReference type="Pfam" id="PF13151">
    <property type="entry name" value="DUF3990"/>
    <property type="match status" value="1"/>
</dbReference>
<reference evidence="1 2" key="1">
    <citation type="submission" date="2018-10" db="EMBL/GenBank/DDBJ databases">
        <title>Draft Genome Sequence of Anaerotignum sp. KCTC 15736.</title>
        <authorList>
            <person name="Choi S.H."/>
            <person name="Kim J.S."/>
            <person name="Kang S.W."/>
            <person name="Lee J.S."/>
            <person name="Park S.H."/>
        </authorList>
    </citation>
    <scope>NUCLEOTIDE SEQUENCE [LARGE SCALE GENOMIC DNA]</scope>
    <source>
        <strain evidence="1 2">KCTC 15736</strain>
    </source>
</reference>
<keyword evidence="2" id="KW-1185">Reference proteome</keyword>
<dbReference type="AlphaFoldDB" id="A0A401LEI2"/>
<dbReference type="Proteomes" id="UP000287361">
    <property type="component" value="Unassembled WGS sequence"/>
</dbReference>
<evidence type="ECO:0000313" key="2">
    <source>
        <dbReference type="Proteomes" id="UP000287361"/>
    </source>
</evidence>
<proteinExistence type="predicted"/>
<protein>
    <recommendedName>
        <fullName evidence="3">DUF3990 domain-containing protein</fullName>
    </recommendedName>
</protein>
<comment type="caution">
    <text evidence="1">The sequence shown here is derived from an EMBL/GenBank/DDBJ whole genome shotgun (WGS) entry which is preliminary data.</text>
</comment>
<evidence type="ECO:0000313" key="1">
    <source>
        <dbReference type="EMBL" id="GCB29940.1"/>
    </source>
</evidence>
<organism evidence="1 2">
    <name type="scientific">Anaerotignum faecicola</name>
    <dbReference type="NCBI Taxonomy" id="2358141"/>
    <lineage>
        <taxon>Bacteria</taxon>
        <taxon>Bacillati</taxon>
        <taxon>Bacillota</taxon>
        <taxon>Clostridia</taxon>
        <taxon>Lachnospirales</taxon>
        <taxon>Anaerotignaceae</taxon>
        <taxon>Anaerotignum</taxon>
    </lineage>
</organism>
<gene>
    <name evidence="1" type="ORF">KGMB03357_16010</name>
</gene>
<sequence length="53" mass="6344">MIVYHGSTEIIKNSDVIHSKKYLDFGRGLYITTFENQAKKWTVRKGMRRERLQ</sequence>
<dbReference type="EMBL" id="BHVZ01000004">
    <property type="protein sequence ID" value="GCB29940.1"/>
    <property type="molecule type" value="Genomic_DNA"/>
</dbReference>